<feature type="compositionally biased region" description="Basic and acidic residues" evidence="1">
    <location>
        <begin position="118"/>
        <end position="132"/>
    </location>
</feature>
<organism evidence="2 3">
    <name type="scientific">Stephania japonica</name>
    <dbReference type="NCBI Taxonomy" id="461633"/>
    <lineage>
        <taxon>Eukaryota</taxon>
        <taxon>Viridiplantae</taxon>
        <taxon>Streptophyta</taxon>
        <taxon>Embryophyta</taxon>
        <taxon>Tracheophyta</taxon>
        <taxon>Spermatophyta</taxon>
        <taxon>Magnoliopsida</taxon>
        <taxon>Ranunculales</taxon>
        <taxon>Menispermaceae</taxon>
        <taxon>Menispermoideae</taxon>
        <taxon>Cissampelideae</taxon>
        <taxon>Stephania</taxon>
    </lineage>
</organism>
<feature type="region of interest" description="Disordered" evidence="1">
    <location>
        <begin position="90"/>
        <end position="145"/>
    </location>
</feature>
<accession>A0AAP0IX80</accession>
<proteinExistence type="predicted"/>
<reference evidence="2 3" key="1">
    <citation type="submission" date="2024-01" db="EMBL/GenBank/DDBJ databases">
        <title>Genome assemblies of Stephania.</title>
        <authorList>
            <person name="Yang L."/>
        </authorList>
    </citation>
    <scope>NUCLEOTIDE SEQUENCE [LARGE SCALE GENOMIC DNA]</scope>
    <source>
        <strain evidence="2">QJT</strain>
        <tissue evidence="2">Leaf</tissue>
    </source>
</reference>
<gene>
    <name evidence="2" type="ORF">Sjap_013043</name>
</gene>
<sequence length="145" mass="15561">MKMQQQRFLNSSSSSPSSIEGFCGRAIFSDPCAGCGNKKRIDDSRPLSASLTLTPTTPPPASIQRSFSDVTPAPARELLCIPTLLMSAPDDKSHQNSVAGDEHNDGSAPLELCNDDNEINRVGEKNAERESELGGDTVTFLHKCP</sequence>
<dbReference type="AlphaFoldDB" id="A0AAP0IX80"/>
<protein>
    <submittedName>
        <fullName evidence="2">Uncharacterized protein</fullName>
    </submittedName>
</protein>
<keyword evidence="3" id="KW-1185">Reference proteome</keyword>
<dbReference type="EMBL" id="JBBNAE010000005">
    <property type="protein sequence ID" value="KAK9123441.1"/>
    <property type="molecule type" value="Genomic_DNA"/>
</dbReference>
<feature type="region of interest" description="Disordered" evidence="1">
    <location>
        <begin position="39"/>
        <end position="68"/>
    </location>
</feature>
<comment type="caution">
    <text evidence="2">The sequence shown here is derived from an EMBL/GenBank/DDBJ whole genome shotgun (WGS) entry which is preliminary data.</text>
</comment>
<feature type="compositionally biased region" description="Basic and acidic residues" evidence="1">
    <location>
        <begin position="90"/>
        <end position="105"/>
    </location>
</feature>
<dbReference type="Proteomes" id="UP001417504">
    <property type="component" value="Unassembled WGS sequence"/>
</dbReference>
<evidence type="ECO:0000313" key="3">
    <source>
        <dbReference type="Proteomes" id="UP001417504"/>
    </source>
</evidence>
<evidence type="ECO:0000256" key="1">
    <source>
        <dbReference type="SAM" id="MobiDB-lite"/>
    </source>
</evidence>
<feature type="compositionally biased region" description="Low complexity" evidence="1">
    <location>
        <begin position="46"/>
        <end position="55"/>
    </location>
</feature>
<evidence type="ECO:0000313" key="2">
    <source>
        <dbReference type="EMBL" id="KAK9123441.1"/>
    </source>
</evidence>
<name>A0AAP0IX80_9MAGN</name>